<accession>A0A8T2R6V7</accession>
<evidence type="ECO:0000313" key="1">
    <source>
        <dbReference type="EMBL" id="KAH7291677.1"/>
    </source>
</evidence>
<comment type="caution">
    <text evidence="1">The sequence shown here is derived from an EMBL/GenBank/DDBJ whole genome shotgun (WGS) entry which is preliminary data.</text>
</comment>
<gene>
    <name evidence="1" type="ORF">KP509_29G028500</name>
</gene>
<dbReference type="AlphaFoldDB" id="A0A8T2R6V7"/>
<dbReference type="EMBL" id="CM035434">
    <property type="protein sequence ID" value="KAH7291677.1"/>
    <property type="molecule type" value="Genomic_DNA"/>
</dbReference>
<name>A0A8T2R6V7_CERRI</name>
<sequence length="106" mass="12409">MLLWKALDLPIIRMSAKFENMYSCELRCTWGIMQGLWYQRKRYAGISQTYQRMSVIVLLVKVQLMYPIKSIVAQIMPPMNVVQTSSIILQLLPCSMLLFGIQNFSW</sequence>
<reference evidence="1" key="1">
    <citation type="submission" date="2021-08" db="EMBL/GenBank/DDBJ databases">
        <title>WGS assembly of Ceratopteris richardii.</title>
        <authorList>
            <person name="Marchant D.B."/>
            <person name="Chen G."/>
            <person name="Jenkins J."/>
            <person name="Shu S."/>
            <person name="Leebens-Mack J."/>
            <person name="Grimwood J."/>
            <person name="Schmutz J."/>
            <person name="Soltis P."/>
            <person name="Soltis D."/>
            <person name="Chen Z.-H."/>
        </authorList>
    </citation>
    <scope>NUCLEOTIDE SEQUENCE</scope>
    <source>
        <strain evidence="1">Whitten #5841</strain>
        <tissue evidence="1">Leaf</tissue>
    </source>
</reference>
<evidence type="ECO:0000313" key="2">
    <source>
        <dbReference type="Proteomes" id="UP000825935"/>
    </source>
</evidence>
<keyword evidence="2" id="KW-1185">Reference proteome</keyword>
<protein>
    <submittedName>
        <fullName evidence="1">Uncharacterized protein</fullName>
    </submittedName>
</protein>
<dbReference type="Proteomes" id="UP000825935">
    <property type="component" value="Chromosome 29"/>
</dbReference>
<proteinExistence type="predicted"/>
<organism evidence="1 2">
    <name type="scientific">Ceratopteris richardii</name>
    <name type="common">Triangle waterfern</name>
    <dbReference type="NCBI Taxonomy" id="49495"/>
    <lineage>
        <taxon>Eukaryota</taxon>
        <taxon>Viridiplantae</taxon>
        <taxon>Streptophyta</taxon>
        <taxon>Embryophyta</taxon>
        <taxon>Tracheophyta</taxon>
        <taxon>Polypodiopsida</taxon>
        <taxon>Polypodiidae</taxon>
        <taxon>Polypodiales</taxon>
        <taxon>Pteridineae</taxon>
        <taxon>Pteridaceae</taxon>
        <taxon>Parkerioideae</taxon>
        <taxon>Ceratopteris</taxon>
    </lineage>
</organism>